<dbReference type="InterPro" id="IPR036388">
    <property type="entry name" value="WH-like_DNA-bd_sf"/>
</dbReference>
<dbReference type="Gene3D" id="1.10.10.10">
    <property type="entry name" value="Winged helix-like DNA-binding domain superfamily/Winged helix DNA-binding domain"/>
    <property type="match status" value="1"/>
</dbReference>
<dbReference type="InterPro" id="IPR036866">
    <property type="entry name" value="RibonucZ/Hydroxyglut_hydro"/>
</dbReference>
<dbReference type="PANTHER" id="PTHR23131">
    <property type="entry name" value="ENDORIBONUCLEASE LACTB2"/>
    <property type="match status" value="1"/>
</dbReference>
<sequence>MEKSYPNIYKNEIPLPNNPLRAVNSYIILSEDRNLIIDTGFNCKECRETLFKGIKELGIELNKTDLLVTHLHSDHSGLAAALNKEGVKIYASKIDGKMINKMTETKYWKKLEEYIKMFDLEKDKISFADHPGEKYCPKEPIEFTPLEEGDVLNVGDYSFQIIDIPGHTPGHIGLYEKKHKIFFCGDHILDKITPNIAFWGFEYNDILEVYFNSLKKVYEYDIDYLFSAHRNIIRNHKKRIDELFKHHEKRLCEIIEILKYGKKTVRDTAANMHWELRYDCWEDFPNPQKWFASGEAMSHLEHLVFTGKAKKTNEEGILYYELNK</sequence>
<dbReference type="AlphaFoldDB" id="A0A1M6K382"/>
<proteinExistence type="predicted"/>
<name>A0A1M6K382_PARC5</name>
<feature type="domain" description="Metallo-beta-lactamase" evidence="1">
    <location>
        <begin position="22"/>
        <end position="229"/>
    </location>
</feature>
<reference evidence="2 3" key="1">
    <citation type="submission" date="2016-11" db="EMBL/GenBank/DDBJ databases">
        <authorList>
            <person name="Jaros S."/>
            <person name="Januszkiewicz K."/>
            <person name="Wedrychowicz H."/>
        </authorList>
    </citation>
    <scope>NUCLEOTIDE SEQUENCE [LARGE SCALE GENOMIC DNA]</scope>
    <source>
        <strain evidence="2 3">DSM 15212</strain>
    </source>
</reference>
<gene>
    <name evidence="2" type="ORF">SAMN02745912_00239</name>
</gene>
<dbReference type="SUPFAM" id="SSF56281">
    <property type="entry name" value="Metallo-hydrolase/oxidoreductase"/>
    <property type="match status" value="1"/>
</dbReference>
<dbReference type="Gene3D" id="3.60.15.10">
    <property type="entry name" value="Ribonuclease Z/Hydroxyacylglutathione hydrolase-like"/>
    <property type="match status" value="1"/>
</dbReference>
<organism evidence="2 3">
    <name type="scientific">Paramaledivibacter caminithermalis (strain DSM 15212 / CIP 107654 / DViRD3)</name>
    <name type="common">Clostridium caminithermale</name>
    <dbReference type="NCBI Taxonomy" id="1121301"/>
    <lineage>
        <taxon>Bacteria</taxon>
        <taxon>Bacillati</taxon>
        <taxon>Bacillota</taxon>
        <taxon>Clostridia</taxon>
        <taxon>Peptostreptococcales</taxon>
        <taxon>Caminicellaceae</taxon>
        <taxon>Paramaledivibacter</taxon>
    </lineage>
</organism>
<dbReference type="RefSeq" id="WP_330390360.1">
    <property type="nucleotide sequence ID" value="NZ_FRAG01000002.1"/>
</dbReference>
<keyword evidence="3" id="KW-1185">Reference proteome</keyword>
<evidence type="ECO:0000313" key="2">
    <source>
        <dbReference type="EMBL" id="SHJ53386.1"/>
    </source>
</evidence>
<accession>A0A1M6K382</accession>
<evidence type="ECO:0000259" key="1">
    <source>
        <dbReference type="SMART" id="SM00849"/>
    </source>
</evidence>
<dbReference type="SMART" id="SM00849">
    <property type="entry name" value="Lactamase_B"/>
    <property type="match status" value="1"/>
</dbReference>
<evidence type="ECO:0000313" key="3">
    <source>
        <dbReference type="Proteomes" id="UP000184465"/>
    </source>
</evidence>
<dbReference type="InterPro" id="IPR001279">
    <property type="entry name" value="Metallo-B-lactamas"/>
</dbReference>
<dbReference type="Pfam" id="PF00753">
    <property type="entry name" value="Lactamase_B"/>
    <property type="match status" value="1"/>
</dbReference>
<dbReference type="PANTHER" id="PTHR23131:SF4">
    <property type="entry name" value="METALLO-BETA-LACTAMASE SUPERFAMILY POTEIN"/>
    <property type="match status" value="1"/>
</dbReference>
<dbReference type="STRING" id="1121301.SAMN02745912_00239"/>
<protein>
    <submittedName>
        <fullName evidence="2">Glyoxylase, beta-lactamase superfamily II</fullName>
    </submittedName>
</protein>
<dbReference type="CDD" id="cd07725">
    <property type="entry name" value="TTHA1429-like_MBL-fold"/>
    <property type="match status" value="1"/>
</dbReference>
<dbReference type="InterPro" id="IPR050662">
    <property type="entry name" value="Sec-metab_biosynth-thioest"/>
</dbReference>
<dbReference type="Proteomes" id="UP000184465">
    <property type="component" value="Unassembled WGS sequence"/>
</dbReference>
<dbReference type="EMBL" id="FRAG01000002">
    <property type="protein sequence ID" value="SHJ53386.1"/>
    <property type="molecule type" value="Genomic_DNA"/>
</dbReference>